<evidence type="ECO:0000313" key="2">
    <source>
        <dbReference type="EMBL" id="CAF0981833.1"/>
    </source>
</evidence>
<dbReference type="Proteomes" id="UP000681722">
    <property type="component" value="Unassembled WGS sequence"/>
</dbReference>
<dbReference type="EMBL" id="CAJNOQ010002841">
    <property type="protein sequence ID" value="CAF0981833.1"/>
    <property type="molecule type" value="Genomic_DNA"/>
</dbReference>
<dbReference type="EMBL" id="CAJOBC010002841">
    <property type="protein sequence ID" value="CAF3754360.1"/>
    <property type="molecule type" value="Genomic_DNA"/>
</dbReference>
<sequence length="180" mass="20906">MFNPTLGSVHATELQNDTIRLTFHFLLKVRVYPTLQNLLSTLLAQEPDFPVTSKTSLQRELTEMGFKYGQTKKAQPPTPALEPPKRAWRKSFIAEWLQRHRIKSETFTTKAELLESAFQNFPRKEYPVNRNMQIAILGKQRNIFRNADRIPEELENEIIDSDDDNSNDKMQSDSDDDADH</sequence>
<evidence type="ECO:0000256" key="1">
    <source>
        <dbReference type="SAM" id="MobiDB-lite"/>
    </source>
</evidence>
<feature type="region of interest" description="Disordered" evidence="1">
    <location>
        <begin position="154"/>
        <end position="180"/>
    </location>
</feature>
<dbReference type="OrthoDB" id="10039611at2759"/>
<protein>
    <submittedName>
        <fullName evidence="2">Uncharacterized protein</fullName>
    </submittedName>
</protein>
<dbReference type="Proteomes" id="UP000677228">
    <property type="component" value="Unassembled WGS sequence"/>
</dbReference>
<dbReference type="EMBL" id="CAJNOK010011436">
    <property type="protein sequence ID" value="CAF1140183.1"/>
    <property type="molecule type" value="Genomic_DNA"/>
</dbReference>
<keyword evidence="6" id="KW-1185">Reference proteome</keyword>
<dbReference type="Proteomes" id="UP000663829">
    <property type="component" value="Unassembled WGS sequence"/>
</dbReference>
<dbReference type="EMBL" id="CAJOBA010026049">
    <property type="protein sequence ID" value="CAF3934244.1"/>
    <property type="molecule type" value="Genomic_DNA"/>
</dbReference>
<accession>A0A814FIL0</accession>
<dbReference type="Proteomes" id="UP000682733">
    <property type="component" value="Unassembled WGS sequence"/>
</dbReference>
<name>A0A814FIL0_9BILA</name>
<evidence type="ECO:0000313" key="3">
    <source>
        <dbReference type="EMBL" id="CAF1140183.1"/>
    </source>
</evidence>
<reference evidence="2" key="1">
    <citation type="submission" date="2021-02" db="EMBL/GenBank/DDBJ databases">
        <authorList>
            <person name="Nowell W R."/>
        </authorList>
    </citation>
    <scope>NUCLEOTIDE SEQUENCE</scope>
</reference>
<organism evidence="2 6">
    <name type="scientific">Didymodactylos carnosus</name>
    <dbReference type="NCBI Taxonomy" id="1234261"/>
    <lineage>
        <taxon>Eukaryota</taxon>
        <taxon>Metazoa</taxon>
        <taxon>Spiralia</taxon>
        <taxon>Gnathifera</taxon>
        <taxon>Rotifera</taxon>
        <taxon>Eurotatoria</taxon>
        <taxon>Bdelloidea</taxon>
        <taxon>Philodinida</taxon>
        <taxon>Philodinidae</taxon>
        <taxon>Didymodactylos</taxon>
    </lineage>
</organism>
<evidence type="ECO:0000313" key="6">
    <source>
        <dbReference type="Proteomes" id="UP000663829"/>
    </source>
</evidence>
<evidence type="ECO:0000313" key="4">
    <source>
        <dbReference type="EMBL" id="CAF3754360.1"/>
    </source>
</evidence>
<dbReference type="AlphaFoldDB" id="A0A814FIL0"/>
<proteinExistence type="predicted"/>
<gene>
    <name evidence="2" type="ORF">GPM918_LOCUS12790</name>
    <name evidence="3" type="ORF">OVA965_LOCUS21087</name>
    <name evidence="4" type="ORF">SRO942_LOCUS12790</name>
    <name evidence="5" type="ORF">TMI583_LOCUS21655</name>
</gene>
<evidence type="ECO:0000313" key="5">
    <source>
        <dbReference type="EMBL" id="CAF3934244.1"/>
    </source>
</evidence>
<comment type="caution">
    <text evidence="2">The sequence shown here is derived from an EMBL/GenBank/DDBJ whole genome shotgun (WGS) entry which is preliminary data.</text>
</comment>
<feature type="compositionally biased region" description="Acidic residues" evidence="1">
    <location>
        <begin position="154"/>
        <end position="165"/>
    </location>
</feature>